<dbReference type="AlphaFoldDB" id="A0AAD5GA96"/>
<feature type="non-terminal residue" evidence="1">
    <location>
        <position position="1"/>
    </location>
</feature>
<gene>
    <name evidence="1" type="ORF">M8C21_009856</name>
</gene>
<accession>A0AAD5GA96</accession>
<evidence type="ECO:0000313" key="1">
    <source>
        <dbReference type="EMBL" id="KAI7732853.1"/>
    </source>
</evidence>
<name>A0AAD5GA96_AMBAR</name>
<organism evidence="1 2">
    <name type="scientific">Ambrosia artemisiifolia</name>
    <name type="common">Common ragweed</name>
    <dbReference type="NCBI Taxonomy" id="4212"/>
    <lineage>
        <taxon>Eukaryota</taxon>
        <taxon>Viridiplantae</taxon>
        <taxon>Streptophyta</taxon>
        <taxon>Embryophyta</taxon>
        <taxon>Tracheophyta</taxon>
        <taxon>Spermatophyta</taxon>
        <taxon>Magnoliopsida</taxon>
        <taxon>eudicotyledons</taxon>
        <taxon>Gunneridae</taxon>
        <taxon>Pentapetalae</taxon>
        <taxon>asterids</taxon>
        <taxon>campanulids</taxon>
        <taxon>Asterales</taxon>
        <taxon>Asteraceae</taxon>
        <taxon>Asteroideae</taxon>
        <taxon>Heliantheae alliance</taxon>
        <taxon>Heliantheae</taxon>
        <taxon>Ambrosia</taxon>
    </lineage>
</organism>
<dbReference type="Proteomes" id="UP001206925">
    <property type="component" value="Unassembled WGS sequence"/>
</dbReference>
<comment type="caution">
    <text evidence="1">The sequence shown here is derived from an EMBL/GenBank/DDBJ whole genome shotgun (WGS) entry which is preliminary data.</text>
</comment>
<protein>
    <submittedName>
        <fullName evidence="1">Uncharacterized protein</fullName>
    </submittedName>
</protein>
<reference evidence="1" key="1">
    <citation type="submission" date="2022-06" db="EMBL/GenBank/DDBJ databases">
        <title>Uncovering the hologenomic basis of an extraordinary plant invasion.</title>
        <authorList>
            <person name="Bieker V.C."/>
            <person name="Martin M.D."/>
            <person name="Gilbert T."/>
            <person name="Hodgins K."/>
            <person name="Battlay P."/>
            <person name="Petersen B."/>
            <person name="Wilson J."/>
        </authorList>
    </citation>
    <scope>NUCLEOTIDE SEQUENCE</scope>
    <source>
        <strain evidence="1">AA19_3_7</strain>
        <tissue evidence="1">Leaf</tissue>
    </source>
</reference>
<keyword evidence="2" id="KW-1185">Reference proteome</keyword>
<evidence type="ECO:0000313" key="2">
    <source>
        <dbReference type="Proteomes" id="UP001206925"/>
    </source>
</evidence>
<proteinExistence type="predicted"/>
<dbReference type="EMBL" id="JAMZMK010010134">
    <property type="protein sequence ID" value="KAI7732853.1"/>
    <property type="molecule type" value="Genomic_DNA"/>
</dbReference>
<sequence length="101" mass="10756">LSPSLSRFHSFSLSPDSSSCLGGDGCQTIFNASFPPRLKSSSATSKSVPALETIVRSLPKKRVTSVIPTGWVEREANKQRALGLDFLPIISSLSADVLGNH</sequence>